<accession>A0ABZ0S367</accession>
<reference evidence="1 2" key="1">
    <citation type="submission" date="2023-09" db="EMBL/GenBank/DDBJ databases">
        <authorList>
            <person name="Page C.A."/>
            <person name="Perez-Diaz I.M."/>
        </authorList>
    </citation>
    <scope>NUCLEOTIDE SEQUENCE [LARGE SCALE GENOMIC DNA]</scope>
    <source>
        <strain evidence="1 2">Ll15</strain>
    </source>
</reference>
<evidence type="ECO:0000313" key="1">
    <source>
        <dbReference type="EMBL" id="WPK13518.1"/>
    </source>
</evidence>
<proteinExistence type="predicted"/>
<protein>
    <submittedName>
        <fullName evidence="1">Uncharacterized protein</fullName>
    </submittedName>
</protein>
<sequence>MQREKILIDQTVWKKKLDTMKMDEWTAEDWEEFFPPEGPPAKMQFDLVQHIDLSLKIDQIYFLEVEDNMYIEFEVQNKMKNNICIRFGKWWIDDKEFDLSEHPPILIPTSFKSFFFTEHVHYMFFKHTIAMEIDVLDANSHEILKAYDIKIKVWPE</sequence>
<organism evidence="1 2">
    <name type="scientific">Lysinibacillus louembei</name>
    <dbReference type="NCBI Taxonomy" id="1470088"/>
    <lineage>
        <taxon>Bacteria</taxon>
        <taxon>Bacillati</taxon>
        <taxon>Bacillota</taxon>
        <taxon>Bacilli</taxon>
        <taxon>Bacillales</taxon>
        <taxon>Bacillaceae</taxon>
        <taxon>Lysinibacillus</taxon>
    </lineage>
</organism>
<name>A0ABZ0S367_9BACI</name>
<dbReference type="RefSeq" id="WP_319838019.1">
    <property type="nucleotide sequence ID" value="NZ_CP137624.1"/>
</dbReference>
<dbReference type="EMBL" id="CP137624">
    <property type="protein sequence ID" value="WPK13518.1"/>
    <property type="molecule type" value="Genomic_DNA"/>
</dbReference>
<evidence type="ECO:0000313" key="2">
    <source>
        <dbReference type="Proteomes" id="UP001322664"/>
    </source>
</evidence>
<keyword evidence="2" id="KW-1185">Reference proteome</keyword>
<dbReference type="Proteomes" id="UP001322664">
    <property type="component" value="Chromosome"/>
</dbReference>
<gene>
    <name evidence="1" type="ORF">R6U77_07520</name>
</gene>